<dbReference type="GO" id="GO:0016491">
    <property type="term" value="F:oxidoreductase activity"/>
    <property type="evidence" value="ECO:0007669"/>
    <property type="project" value="InterPro"/>
</dbReference>
<dbReference type="EMBL" id="PVWO01000118">
    <property type="protein sequence ID" value="PSB56591.1"/>
    <property type="molecule type" value="Genomic_DNA"/>
</dbReference>
<dbReference type="AlphaFoldDB" id="A0A2T1GG23"/>
<dbReference type="NCBIfam" id="NF038073">
    <property type="entry name" value="rSAM_STM4011"/>
    <property type="match status" value="1"/>
</dbReference>
<accession>A0A2T1GG23</accession>
<dbReference type="Proteomes" id="UP000238937">
    <property type="component" value="Unassembled WGS sequence"/>
</dbReference>
<evidence type="ECO:0000313" key="2">
    <source>
        <dbReference type="Proteomes" id="UP000238937"/>
    </source>
</evidence>
<dbReference type="InterPro" id="IPR023867">
    <property type="entry name" value="Sulphatase_maturase_rSAM"/>
</dbReference>
<dbReference type="CDD" id="cd01335">
    <property type="entry name" value="Radical_SAM"/>
    <property type="match status" value="1"/>
</dbReference>
<protein>
    <submittedName>
        <fullName evidence="1">Radical SAM protein</fullName>
    </submittedName>
</protein>
<name>A0A2T1GG23_9CYAN</name>
<dbReference type="OrthoDB" id="9780503at2"/>
<comment type="caution">
    <text evidence="1">The sequence shown here is derived from an EMBL/GenBank/DDBJ whole genome shotgun (WGS) entry which is preliminary data.</text>
</comment>
<gene>
    <name evidence="1" type="ORF">C7B77_11395</name>
</gene>
<organism evidence="1 2">
    <name type="scientific">Chamaesiphon polymorphus CCALA 037</name>
    <dbReference type="NCBI Taxonomy" id="2107692"/>
    <lineage>
        <taxon>Bacteria</taxon>
        <taxon>Bacillati</taxon>
        <taxon>Cyanobacteriota</taxon>
        <taxon>Cyanophyceae</taxon>
        <taxon>Gomontiellales</taxon>
        <taxon>Chamaesiphonaceae</taxon>
        <taxon>Chamaesiphon</taxon>
    </lineage>
</organism>
<dbReference type="SUPFAM" id="SSF102114">
    <property type="entry name" value="Radical SAM enzymes"/>
    <property type="match status" value="1"/>
</dbReference>
<dbReference type="Gene3D" id="3.20.20.70">
    <property type="entry name" value="Aldolase class I"/>
    <property type="match status" value="1"/>
</dbReference>
<dbReference type="PANTHER" id="PTHR43273:SF3">
    <property type="entry name" value="ANAEROBIC SULFATASE-MATURATING ENZYME HOMOLOG ASLB-RELATED"/>
    <property type="match status" value="1"/>
</dbReference>
<evidence type="ECO:0000313" key="1">
    <source>
        <dbReference type="EMBL" id="PSB56591.1"/>
    </source>
</evidence>
<sequence length="290" mass="33362">MALELSILYRGSLSSCNYGCEYCPFAKRTNTAAELAIDKAELDRFVNWVESREPDDKIGILFTPWGEALIHRYYQSAIARLSHLPQVTKVAIQTNLACDLDWVKDCNLDTLALWTTFHPTEVSLDRFLQQCQKLDLAQVKYSVGIVGLKEHQYQAQLLRQELDPNVYLWVNAYKRQPDYYHPDDLNLFTQIDPLFPINNQVYDTFGKPCHTGDRVITVDGEGTIRRCHFISDSIGNIYDPNFAASLFPRNCQNQVCRCHIGYVHLPGLNLDKVYGNGILERIPRYRINHS</sequence>
<dbReference type="RefSeq" id="WP_106304337.1">
    <property type="nucleotide sequence ID" value="NZ_PVWO01000118.1"/>
</dbReference>
<dbReference type="PANTHER" id="PTHR43273">
    <property type="entry name" value="ANAEROBIC SULFATASE-MATURATING ENZYME HOMOLOG ASLB-RELATED"/>
    <property type="match status" value="1"/>
</dbReference>
<keyword evidence="2" id="KW-1185">Reference proteome</keyword>
<reference evidence="1 2" key="1">
    <citation type="submission" date="2018-03" db="EMBL/GenBank/DDBJ databases">
        <title>The ancient ancestry and fast evolution of plastids.</title>
        <authorList>
            <person name="Moore K.R."/>
            <person name="Magnabosco C."/>
            <person name="Momper L."/>
            <person name="Gold D.A."/>
            <person name="Bosak T."/>
            <person name="Fournier G.P."/>
        </authorList>
    </citation>
    <scope>NUCLEOTIDE SEQUENCE [LARGE SCALE GENOMIC DNA]</scope>
    <source>
        <strain evidence="1 2">CCALA 037</strain>
    </source>
</reference>
<dbReference type="InterPro" id="IPR013785">
    <property type="entry name" value="Aldolase_TIM"/>
</dbReference>
<dbReference type="InterPro" id="IPR058240">
    <property type="entry name" value="rSAM_sf"/>
</dbReference>
<dbReference type="InterPro" id="IPR047771">
    <property type="entry name" value="Radical_SAM_STM4011-like"/>
</dbReference>
<proteinExistence type="predicted"/>